<evidence type="ECO:0000256" key="6">
    <source>
        <dbReference type="ARBA" id="ARBA00023239"/>
    </source>
</evidence>
<dbReference type="Proteomes" id="UP000253083">
    <property type="component" value="Unassembled WGS sequence"/>
</dbReference>
<gene>
    <name evidence="8" type="primary">trpA</name>
    <name evidence="10" type="ORF">DFR28_105234</name>
</gene>
<dbReference type="PANTHER" id="PTHR43406">
    <property type="entry name" value="TRYPTOPHAN SYNTHASE, ALPHA CHAIN"/>
    <property type="match status" value="1"/>
</dbReference>
<comment type="similarity">
    <text evidence="8 9">Belongs to the TrpA family.</text>
</comment>
<evidence type="ECO:0000256" key="7">
    <source>
        <dbReference type="ARBA" id="ARBA00049047"/>
    </source>
</evidence>
<comment type="pathway">
    <text evidence="1 8">Amino-acid biosynthesis; L-tryptophan biosynthesis; L-tryptophan from chorismate: step 5/5.</text>
</comment>
<keyword evidence="5 8" id="KW-0057">Aromatic amino acid biosynthesis</keyword>
<evidence type="ECO:0000313" key="11">
    <source>
        <dbReference type="Proteomes" id="UP000253083"/>
    </source>
</evidence>
<keyword evidence="4 8" id="KW-0822">Tryptophan biosynthesis</keyword>
<keyword evidence="11" id="KW-1185">Reference proteome</keyword>
<dbReference type="AlphaFoldDB" id="A0A395JHG6"/>
<dbReference type="HAMAP" id="MF_00131">
    <property type="entry name" value="Trp_synth_alpha"/>
    <property type="match status" value="1"/>
</dbReference>
<protein>
    <recommendedName>
        <fullName evidence="8">Tryptophan synthase alpha chain</fullName>
        <ecNumber evidence="8">4.2.1.20</ecNumber>
    </recommendedName>
</protein>
<feature type="active site" description="Proton acceptor" evidence="8">
    <location>
        <position position="64"/>
    </location>
</feature>
<evidence type="ECO:0000256" key="1">
    <source>
        <dbReference type="ARBA" id="ARBA00004733"/>
    </source>
</evidence>
<dbReference type="InParanoid" id="A0A395JHG6"/>
<comment type="caution">
    <text evidence="10">The sequence shown here is derived from an EMBL/GenBank/DDBJ whole genome shotgun (WGS) entry which is preliminary data.</text>
</comment>
<dbReference type="FunCoup" id="A0A395JHG6">
    <property type="interactions" value="545"/>
</dbReference>
<dbReference type="InterPro" id="IPR013785">
    <property type="entry name" value="Aldolase_TIM"/>
</dbReference>
<organism evidence="10 11">
    <name type="scientific">Arenicella xantha</name>
    <dbReference type="NCBI Taxonomy" id="644221"/>
    <lineage>
        <taxon>Bacteria</taxon>
        <taxon>Pseudomonadati</taxon>
        <taxon>Pseudomonadota</taxon>
        <taxon>Gammaproteobacteria</taxon>
        <taxon>Arenicellales</taxon>
        <taxon>Arenicellaceae</taxon>
        <taxon>Arenicella</taxon>
    </lineage>
</organism>
<feature type="active site" description="Proton acceptor" evidence="8">
    <location>
        <position position="53"/>
    </location>
</feature>
<comment type="catalytic activity">
    <reaction evidence="7 8">
        <text>(1S,2R)-1-C-(indol-3-yl)glycerol 3-phosphate + L-serine = D-glyceraldehyde 3-phosphate + L-tryptophan + H2O</text>
        <dbReference type="Rhea" id="RHEA:10532"/>
        <dbReference type="ChEBI" id="CHEBI:15377"/>
        <dbReference type="ChEBI" id="CHEBI:33384"/>
        <dbReference type="ChEBI" id="CHEBI:57912"/>
        <dbReference type="ChEBI" id="CHEBI:58866"/>
        <dbReference type="ChEBI" id="CHEBI:59776"/>
        <dbReference type="EC" id="4.2.1.20"/>
    </reaction>
</comment>
<dbReference type="NCBIfam" id="TIGR00262">
    <property type="entry name" value="trpA"/>
    <property type="match status" value="1"/>
</dbReference>
<dbReference type="GO" id="GO:0005829">
    <property type="term" value="C:cytosol"/>
    <property type="evidence" value="ECO:0007669"/>
    <property type="project" value="TreeGrafter"/>
</dbReference>
<dbReference type="RefSeq" id="WP_113955486.1">
    <property type="nucleotide sequence ID" value="NZ_QNRT01000005.1"/>
</dbReference>
<comment type="function">
    <text evidence="8">The alpha subunit is responsible for the aldol cleavage of indoleglycerol phosphate to indole and glyceraldehyde 3-phosphate.</text>
</comment>
<dbReference type="CDD" id="cd04724">
    <property type="entry name" value="Tryptophan_synthase_alpha"/>
    <property type="match status" value="1"/>
</dbReference>
<keyword evidence="3 8" id="KW-0028">Amino-acid biosynthesis</keyword>
<name>A0A395JHG6_9GAMM</name>
<evidence type="ECO:0000256" key="3">
    <source>
        <dbReference type="ARBA" id="ARBA00022605"/>
    </source>
</evidence>
<dbReference type="SUPFAM" id="SSF51366">
    <property type="entry name" value="Ribulose-phoshate binding barrel"/>
    <property type="match status" value="1"/>
</dbReference>
<keyword evidence="6 8" id="KW-0456">Lyase</keyword>
<accession>A0A395JHG6</accession>
<dbReference type="Gene3D" id="3.20.20.70">
    <property type="entry name" value="Aldolase class I"/>
    <property type="match status" value="1"/>
</dbReference>
<dbReference type="GO" id="GO:0004834">
    <property type="term" value="F:tryptophan synthase activity"/>
    <property type="evidence" value="ECO:0007669"/>
    <property type="project" value="UniProtKB-UniRule"/>
</dbReference>
<dbReference type="InterPro" id="IPR011060">
    <property type="entry name" value="RibuloseP-bd_barrel"/>
</dbReference>
<comment type="subunit">
    <text evidence="2 8">Tetramer of two alpha and two beta chains.</text>
</comment>
<reference evidence="10 11" key="1">
    <citation type="submission" date="2018-06" db="EMBL/GenBank/DDBJ databases">
        <title>Genomic Encyclopedia of Type Strains, Phase IV (KMG-IV): sequencing the most valuable type-strain genomes for metagenomic binning, comparative biology and taxonomic classification.</title>
        <authorList>
            <person name="Goeker M."/>
        </authorList>
    </citation>
    <scope>NUCLEOTIDE SEQUENCE [LARGE SCALE GENOMIC DNA]</scope>
    <source>
        <strain evidence="10 11">DSM 24032</strain>
    </source>
</reference>
<dbReference type="OrthoDB" id="9804578at2"/>
<evidence type="ECO:0000313" key="10">
    <source>
        <dbReference type="EMBL" id="RBP48895.1"/>
    </source>
</evidence>
<evidence type="ECO:0000256" key="5">
    <source>
        <dbReference type="ARBA" id="ARBA00023141"/>
    </source>
</evidence>
<evidence type="ECO:0000256" key="4">
    <source>
        <dbReference type="ARBA" id="ARBA00022822"/>
    </source>
</evidence>
<dbReference type="InterPro" id="IPR002028">
    <property type="entry name" value="Trp_synthase_suA"/>
</dbReference>
<dbReference type="EMBL" id="QNRT01000005">
    <property type="protein sequence ID" value="RBP48895.1"/>
    <property type="molecule type" value="Genomic_DNA"/>
</dbReference>
<dbReference type="EC" id="4.2.1.20" evidence="8"/>
<dbReference type="PANTHER" id="PTHR43406:SF1">
    <property type="entry name" value="TRYPTOPHAN SYNTHASE ALPHA CHAIN, CHLOROPLASTIC"/>
    <property type="match status" value="1"/>
</dbReference>
<evidence type="ECO:0000256" key="9">
    <source>
        <dbReference type="RuleBase" id="RU003662"/>
    </source>
</evidence>
<dbReference type="Pfam" id="PF00290">
    <property type="entry name" value="Trp_syntA"/>
    <property type="match status" value="1"/>
</dbReference>
<dbReference type="UniPathway" id="UPA00035">
    <property type="reaction ID" value="UER00044"/>
</dbReference>
<evidence type="ECO:0000256" key="8">
    <source>
        <dbReference type="HAMAP-Rule" id="MF_00131"/>
    </source>
</evidence>
<evidence type="ECO:0000256" key="2">
    <source>
        <dbReference type="ARBA" id="ARBA00011270"/>
    </source>
</evidence>
<proteinExistence type="inferred from homology"/>
<sequence length="265" mass="28874">MDLNNYLLERKSALANSDRPAMIMTHVVCGYPSFEDNWKALEVMQSFGVDLVELQFPFSEPSADGPLFVKANQEAILNGVHVDDCFEFMQKVTAHFSFKVVMMGYYNTVFKTGQQQFLERLKAAGAVGFILPDLPVDEAGELHSIAKQLGLAPILLMTPTNSDARLDELAQSADGFIYTVARKGVTGSNTDMNHSVSDFIDRCRQFTTLPLAVGFGVSTAADVEFIGAHADIAVIGTAALKAWEHGGEASLTAFFKQLLPAQVDV</sequence>